<dbReference type="AlphaFoldDB" id="A0A1M6LHU8"/>
<proteinExistence type="predicted"/>
<dbReference type="EMBL" id="FRAB01000005">
    <property type="protein sequence ID" value="SHJ70760.1"/>
    <property type="molecule type" value="Genomic_DNA"/>
</dbReference>
<dbReference type="Proteomes" id="UP000184395">
    <property type="component" value="Unassembled WGS sequence"/>
</dbReference>
<evidence type="ECO:0000313" key="1">
    <source>
        <dbReference type="EMBL" id="SHJ70760.1"/>
    </source>
</evidence>
<gene>
    <name evidence="1" type="ORF">SAMN05192548_1005127</name>
</gene>
<name>A0A1M6LHU8_9BURK</name>
<sequence length="146" mass="15427">MSRYANFLGRVSKAAENQQQNQAEVDAAVVAFAGSLTSRWGVPGSAVFAFRDGNGVLVADQAVPLDNLKAADYTLMASFPVAGATTVYIHVSFKLTADGVKVAVEGAEHPRMIGFKSGFNFEGAIEAVEDAVEAKVAAFEKQVRLS</sequence>
<organism evidence="1 2">
    <name type="scientific">Paraburkholderia terricola</name>
    <dbReference type="NCBI Taxonomy" id="169427"/>
    <lineage>
        <taxon>Bacteria</taxon>
        <taxon>Pseudomonadati</taxon>
        <taxon>Pseudomonadota</taxon>
        <taxon>Betaproteobacteria</taxon>
        <taxon>Burkholderiales</taxon>
        <taxon>Burkholderiaceae</taxon>
        <taxon>Paraburkholderia</taxon>
    </lineage>
</organism>
<protein>
    <submittedName>
        <fullName evidence="1">Uncharacterized protein</fullName>
    </submittedName>
</protein>
<evidence type="ECO:0000313" key="2">
    <source>
        <dbReference type="Proteomes" id="UP000184395"/>
    </source>
</evidence>
<reference evidence="1 2" key="1">
    <citation type="submission" date="2016-11" db="EMBL/GenBank/DDBJ databases">
        <authorList>
            <person name="Jaros S."/>
            <person name="Januszkiewicz K."/>
            <person name="Wedrychowicz H."/>
        </authorList>
    </citation>
    <scope>NUCLEOTIDE SEQUENCE [LARGE SCALE GENOMIC DNA]</scope>
    <source>
        <strain evidence="1 2">LMG 20594</strain>
    </source>
</reference>
<dbReference type="RefSeq" id="WP_090518710.1">
    <property type="nucleotide sequence ID" value="NZ_CADFGY010000006.1"/>
</dbReference>
<accession>A0A1M6LHU8</accession>